<reference evidence="4 5" key="1">
    <citation type="submission" date="2023-03" db="EMBL/GenBank/DDBJ databases">
        <title>Draft genome sequence of Streptomyces sp. K1PA1 isolated from peat swamp forest in Thailand.</title>
        <authorList>
            <person name="Klaysubun C."/>
            <person name="Duangmal K."/>
        </authorList>
    </citation>
    <scope>NUCLEOTIDE SEQUENCE [LARGE SCALE GENOMIC DNA]</scope>
    <source>
        <strain evidence="4 5">K1PA1</strain>
    </source>
</reference>
<feature type="signal peptide" evidence="2">
    <location>
        <begin position="1"/>
        <end position="21"/>
    </location>
</feature>
<gene>
    <name evidence="4" type="ORF">P3H78_27515</name>
</gene>
<evidence type="ECO:0000313" key="4">
    <source>
        <dbReference type="EMBL" id="MDF3302305.1"/>
    </source>
</evidence>
<feature type="chain" id="PRO_5045801734" evidence="2">
    <location>
        <begin position="22"/>
        <end position="229"/>
    </location>
</feature>
<feature type="domain" description="DUF4232" evidence="3">
    <location>
        <begin position="88"/>
        <end position="195"/>
    </location>
</feature>
<evidence type="ECO:0000259" key="3">
    <source>
        <dbReference type="Pfam" id="PF14016"/>
    </source>
</evidence>
<comment type="caution">
    <text evidence="4">The sequence shown here is derived from an EMBL/GenBank/DDBJ whole genome shotgun (WGS) entry which is preliminary data.</text>
</comment>
<organism evidence="4 5">
    <name type="scientific">Streptomyces tropicalis</name>
    <dbReference type="NCBI Taxonomy" id="3034234"/>
    <lineage>
        <taxon>Bacteria</taxon>
        <taxon>Bacillati</taxon>
        <taxon>Actinomycetota</taxon>
        <taxon>Actinomycetes</taxon>
        <taxon>Kitasatosporales</taxon>
        <taxon>Streptomycetaceae</taxon>
        <taxon>Streptomyces</taxon>
    </lineage>
</organism>
<name>A0ABT6ACC7_9ACTN</name>
<dbReference type="InterPro" id="IPR025326">
    <property type="entry name" value="DUF4232"/>
</dbReference>
<evidence type="ECO:0000313" key="5">
    <source>
        <dbReference type="Proteomes" id="UP001221150"/>
    </source>
</evidence>
<dbReference type="Proteomes" id="UP001221150">
    <property type="component" value="Unassembled WGS sequence"/>
</dbReference>
<proteinExistence type="predicted"/>
<evidence type="ECO:0000256" key="2">
    <source>
        <dbReference type="SAM" id="SignalP"/>
    </source>
</evidence>
<protein>
    <submittedName>
        <fullName evidence="4">DUF4232 domain-containing protein</fullName>
    </submittedName>
</protein>
<evidence type="ECO:0000256" key="1">
    <source>
        <dbReference type="SAM" id="MobiDB-lite"/>
    </source>
</evidence>
<keyword evidence="5" id="KW-1185">Reference proteome</keyword>
<dbReference type="EMBL" id="JARJBB010000020">
    <property type="protein sequence ID" value="MDF3302305.1"/>
    <property type="molecule type" value="Genomic_DNA"/>
</dbReference>
<feature type="compositionally biased region" description="Low complexity" evidence="1">
    <location>
        <begin position="25"/>
        <end position="71"/>
    </location>
</feature>
<dbReference type="RefSeq" id="WP_276111867.1">
    <property type="nucleotide sequence ID" value="NZ_JARJBB010000020.1"/>
</dbReference>
<sequence>MTQRTAALSALGLTVILTVAACGPSDRAAAPPATAPSRATATATAPHTPRTSAPPASAPPASGTPRTSAPPRRTSVPVPPGSRHPAACGTRRLRWRLTRVADRTGNAPAAVLGATNGGAVPCAFDGYPGFDVHLGKGPQVSSKPRTAARVRQVLNPGRGLDFPLYYQATASRDGSCFIPARENPRIEVRPPHPGRGDYGAPLRLTDGHGRRLRAAVCGFGITIGAPRPR</sequence>
<dbReference type="Pfam" id="PF14016">
    <property type="entry name" value="DUF4232"/>
    <property type="match status" value="1"/>
</dbReference>
<accession>A0ABT6ACC7</accession>
<dbReference type="PROSITE" id="PS51257">
    <property type="entry name" value="PROKAR_LIPOPROTEIN"/>
    <property type="match status" value="1"/>
</dbReference>
<feature type="region of interest" description="Disordered" evidence="1">
    <location>
        <begin position="25"/>
        <end position="88"/>
    </location>
</feature>
<keyword evidence="2" id="KW-0732">Signal</keyword>